<feature type="transmembrane region" description="Helical" evidence="1">
    <location>
        <begin position="86"/>
        <end position="108"/>
    </location>
</feature>
<dbReference type="GO" id="GO:0000271">
    <property type="term" value="P:polysaccharide biosynthetic process"/>
    <property type="evidence" value="ECO:0007669"/>
    <property type="project" value="TreeGrafter"/>
</dbReference>
<feature type="transmembrane region" description="Helical" evidence="1">
    <location>
        <begin position="55"/>
        <end position="74"/>
    </location>
</feature>
<proteinExistence type="predicted"/>
<feature type="transmembrane region" description="Helical" evidence="1">
    <location>
        <begin position="159"/>
        <end position="178"/>
    </location>
</feature>
<reference evidence="2 3" key="1">
    <citation type="submission" date="2019-03" db="EMBL/GenBank/DDBJ databases">
        <title>Genomic Encyclopedia of Type Strains, Phase IV (KMG-IV): sequencing the most valuable type-strain genomes for metagenomic binning, comparative biology and taxonomic classification.</title>
        <authorList>
            <person name="Goeker M."/>
        </authorList>
    </citation>
    <scope>NUCLEOTIDE SEQUENCE [LARGE SCALE GENOMIC DNA]</scope>
    <source>
        <strain evidence="2 3">DSM 19345</strain>
    </source>
</reference>
<feature type="transmembrane region" description="Helical" evidence="1">
    <location>
        <begin position="17"/>
        <end position="35"/>
    </location>
</feature>
<feature type="transmembrane region" description="Helical" evidence="1">
    <location>
        <begin position="120"/>
        <end position="139"/>
    </location>
</feature>
<feature type="transmembrane region" description="Helical" evidence="1">
    <location>
        <begin position="234"/>
        <end position="252"/>
    </location>
</feature>
<organism evidence="2 3">
    <name type="scientific">Tepidamorphus gemmatus</name>
    <dbReference type="NCBI Taxonomy" id="747076"/>
    <lineage>
        <taxon>Bacteria</taxon>
        <taxon>Pseudomonadati</taxon>
        <taxon>Pseudomonadota</taxon>
        <taxon>Alphaproteobacteria</taxon>
        <taxon>Hyphomicrobiales</taxon>
        <taxon>Tepidamorphaceae</taxon>
        <taxon>Tepidamorphus</taxon>
    </lineage>
</organism>
<feature type="transmembrane region" description="Helical" evidence="1">
    <location>
        <begin position="259"/>
        <end position="281"/>
    </location>
</feature>
<evidence type="ECO:0000256" key="1">
    <source>
        <dbReference type="SAM" id="Phobius"/>
    </source>
</evidence>
<name>A0A4R3MJ92_9HYPH</name>
<dbReference type="InterPro" id="IPR050879">
    <property type="entry name" value="Acyltransferase_3"/>
</dbReference>
<feature type="transmembrane region" description="Helical" evidence="1">
    <location>
        <begin position="316"/>
        <end position="335"/>
    </location>
</feature>
<feature type="transmembrane region" description="Helical" evidence="1">
    <location>
        <begin position="184"/>
        <end position="201"/>
    </location>
</feature>
<dbReference type="PANTHER" id="PTHR23028:SF131">
    <property type="entry name" value="BLR2367 PROTEIN"/>
    <property type="match status" value="1"/>
</dbReference>
<dbReference type="GO" id="GO:0016020">
    <property type="term" value="C:membrane"/>
    <property type="evidence" value="ECO:0007669"/>
    <property type="project" value="TreeGrafter"/>
</dbReference>
<keyword evidence="1" id="KW-0812">Transmembrane</keyword>
<dbReference type="PANTHER" id="PTHR23028">
    <property type="entry name" value="ACETYLTRANSFERASE"/>
    <property type="match status" value="1"/>
</dbReference>
<gene>
    <name evidence="2" type="ORF">EDC22_102297</name>
</gene>
<dbReference type="AlphaFoldDB" id="A0A4R3MJ92"/>
<keyword evidence="3" id="KW-1185">Reference proteome</keyword>
<dbReference type="Proteomes" id="UP000295678">
    <property type="component" value="Unassembled WGS sequence"/>
</dbReference>
<comment type="caution">
    <text evidence="2">The sequence shown here is derived from an EMBL/GenBank/DDBJ whole genome shotgun (WGS) entry which is preliminary data.</text>
</comment>
<feature type="transmembrane region" description="Helical" evidence="1">
    <location>
        <begin position="208"/>
        <end position="228"/>
    </location>
</feature>
<protein>
    <submittedName>
        <fullName evidence="2">Peptidoglycan/LPS O-acetylase OafA/YrhL</fullName>
    </submittedName>
</protein>
<evidence type="ECO:0000313" key="3">
    <source>
        <dbReference type="Proteomes" id="UP000295678"/>
    </source>
</evidence>
<keyword evidence="1" id="KW-0472">Membrane</keyword>
<keyword evidence="1" id="KW-1133">Transmembrane helix</keyword>
<accession>A0A4R3MJ92</accession>
<dbReference type="EMBL" id="SMAK01000002">
    <property type="protein sequence ID" value="TCT12612.1"/>
    <property type="molecule type" value="Genomic_DNA"/>
</dbReference>
<dbReference type="RefSeq" id="WP_165926787.1">
    <property type="nucleotide sequence ID" value="NZ_SMAK01000002.1"/>
</dbReference>
<evidence type="ECO:0000313" key="2">
    <source>
        <dbReference type="EMBL" id="TCT12612.1"/>
    </source>
</evidence>
<sequence length="378" mass="40096">MPTLAAILPAERNNFGLIRLLAASSVVISHAYIIVRGDGAVEPLEALTGISLGQHAVNVFFFTSGLLVAASLARSRSIGDFALARFLRICPGLMVCLAVCAFVVGPLATTLAPARYLTDGAVYLWLLVTGSLLHITMALPGVFEHAPYPDVVDLPLWTLKYEIACYVLLGLAGVTGLVRRGARFWAIYAGLVVVYAATLVFPELTFGIVAVQHMLHLAVLFGLGVAAYRLREGLPLSWFWLAVCLAIYAAAYSGPLRPLATALLTGYATLILAALPLGALAHPFRCIDLSYGIYIYGWPTQQLIIDKLPGSSIAEVAIIALAIAGCLAFLSWTFVEKPMLAFRHKPLPSVRRLAAAIGRTAGTGAMAHLGKPGASGSS</sequence>